<accession>A0A1F7I8A8</accession>
<sequence length="111" mass="12993">MDIKKKKHSSFGKYFAILDQYDQDLKFSQEFGSFLILSLVEEVGEMARAYLAKHGRKGTNIAAQQDETYEQELGDILVSILRFARIKNINLHKRIMYSLNKIKRRRLVPKT</sequence>
<evidence type="ECO:0000313" key="2">
    <source>
        <dbReference type="EMBL" id="OGK39600.1"/>
    </source>
</evidence>
<evidence type="ECO:0000259" key="1">
    <source>
        <dbReference type="Pfam" id="PF03819"/>
    </source>
</evidence>
<dbReference type="SUPFAM" id="SSF101386">
    <property type="entry name" value="all-alpha NTP pyrophosphatases"/>
    <property type="match status" value="1"/>
</dbReference>
<evidence type="ECO:0000313" key="3">
    <source>
        <dbReference type="Proteomes" id="UP000177698"/>
    </source>
</evidence>
<feature type="domain" description="NTP pyrophosphohydrolase MazG-like" evidence="1">
    <location>
        <begin position="35"/>
        <end position="105"/>
    </location>
</feature>
<dbReference type="Gene3D" id="1.10.287.1080">
    <property type="entry name" value="MazG-like"/>
    <property type="match status" value="1"/>
</dbReference>
<dbReference type="Proteomes" id="UP000177698">
    <property type="component" value="Unassembled WGS sequence"/>
</dbReference>
<reference evidence="2 3" key="1">
    <citation type="journal article" date="2016" name="Nat. Commun.">
        <title>Thousands of microbial genomes shed light on interconnected biogeochemical processes in an aquifer system.</title>
        <authorList>
            <person name="Anantharaman K."/>
            <person name="Brown C.T."/>
            <person name="Hug L.A."/>
            <person name="Sharon I."/>
            <person name="Castelle C.J."/>
            <person name="Probst A.J."/>
            <person name="Thomas B.C."/>
            <person name="Singh A."/>
            <person name="Wilkins M.J."/>
            <person name="Karaoz U."/>
            <person name="Brodie E.L."/>
            <person name="Williams K.H."/>
            <person name="Hubbard S.S."/>
            <person name="Banfield J.F."/>
        </authorList>
    </citation>
    <scope>NUCLEOTIDE SEQUENCE [LARGE SCALE GENOMIC DNA]</scope>
</reference>
<dbReference type="EMBL" id="MGAG01000039">
    <property type="protein sequence ID" value="OGK39600.1"/>
    <property type="molecule type" value="Genomic_DNA"/>
</dbReference>
<protein>
    <recommendedName>
        <fullName evidence="1">NTP pyrophosphohydrolase MazG-like domain-containing protein</fullName>
    </recommendedName>
</protein>
<dbReference type="InterPro" id="IPR004518">
    <property type="entry name" value="MazG-like_dom"/>
</dbReference>
<proteinExistence type="predicted"/>
<dbReference type="STRING" id="1802056.A2954_02305"/>
<organism evidence="2 3">
    <name type="scientific">Candidatus Roizmanbacteria bacterium RIFCSPLOWO2_01_FULL_37_12</name>
    <dbReference type="NCBI Taxonomy" id="1802056"/>
    <lineage>
        <taxon>Bacteria</taxon>
        <taxon>Candidatus Roizmaniibacteriota</taxon>
    </lineage>
</organism>
<dbReference type="Pfam" id="PF03819">
    <property type="entry name" value="MazG"/>
    <property type="match status" value="1"/>
</dbReference>
<dbReference type="AlphaFoldDB" id="A0A1F7I8A8"/>
<gene>
    <name evidence="2" type="ORF">A2954_02305</name>
</gene>
<name>A0A1F7I8A8_9BACT</name>
<comment type="caution">
    <text evidence="2">The sequence shown here is derived from an EMBL/GenBank/DDBJ whole genome shotgun (WGS) entry which is preliminary data.</text>
</comment>